<dbReference type="EMBL" id="NIVC01004372">
    <property type="protein sequence ID" value="PAA47664.1"/>
    <property type="molecule type" value="Genomic_DNA"/>
</dbReference>
<feature type="domain" description="Cadherin" evidence="13">
    <location>
        <begin position="607"/>
        <end position="711"/>
    </location>
</feature>
<name>A0A267DG78_9PLAT</name>
<evidence type="ECO:0000256" key="2">
    <source>
        <dbReference type="ARBA" id="ARBA00022692"/>
    </source>
</evidence>
<evidence type="ECO:0000256" key="7">
    <source>
        <dbReference type="ARBA" id="ARBA00023136"/>
    </source>
</evidence>
<dbReference type="PANTHER" id="PTHR24026">
    <property type="entry name" value="FAT ATYPICAL CADHERIN-RELATED"/>
    <property type="match status" value="1"/>
</dbReference>
<sequence length="1109" mass="119835">IPEKLTEQPRASTTRTQPATALLCWMRCQLLVLQLPLLLLLTSACTAATFTNAEPAEFQTDEEVPPGTRIGSLSQRLGLPESTKFNAPFLTKLQKKLLRLDPVGGLITTKARLDRETLCPGQHESCKLEFVVSAGKFYQVHLLVRDVNDHRPQFKTGKFVVNISESASAGALYSLLAAEDKDGAKEHRRTVYELVPGDAASSAHFRLAAQSASRQQLTPKLELVKPLDRETRDRYSLQLLASDAGFPDEKARLDISVLVQDANDNPPSWPKAPATVTISECDRLHRCLMRLQAVDPDLNERIVYSIAPTAGKEAATTFYISGDFLLQNRLLDYENQAERSFFIPVVAEDSGQLRSEIEVPVRLTDCNDNYPTIQIGGVDGDAGVSLTENDGRELTLAQVMASDPDAGDNGTVECQATPSDRFRLVRVPLPSVPAGDQARRMTIYELRKPNGVTFDREASPAGKVTVDISCTDRGAPPKITPHQLTVRITDVNDNPPHLERSFYSYRLSENNPLDAFVGHVRADDPDDPTAPLRFDLDAAGRQFFSIQSTGRGRAEIRARVTFDREERSRYNFAVIVSDNDGRADSLSATASVEVVIEDVDDSPPVFQPPVYSFHIVEDFGANYSRRFIGAVTATDADSGANAEIRYKVGNRQSSTDIHFSFEGNQLMGQGNFDRERQETLLLEVQAVGANAFASAQVTIALLDVNDNWPILEGLSRVHNLSAASPAGTQLLPQARGRDDDAGDNGTIVYSLEEKELSVPIEADGGGTHFSIDRTHGMLTLIRPFKRGVGRRFRLTLLARDCGQPPLESRHDTLVHIVDAAHAARSGVAGSGPGGVSNGKDAHGGEDGGAAGGRTQRAQADRNLLLLLCLAAVVFVIFVALLAVLLYMHAWGRQETSRTAVRTNRGATWYDRANSDPRQTADEPSADLSEGAYRFPDILTDGCRSATLVIDNARARSPGGTCLKRQRKFSSSGYLTSPQRQTSANSTPDGGGRLAATHQRSLTLKAFNGYETTATSSPSAAAATSAAAALTSSDRMSRKFYATISGDATAAGAMEESRYTSAAAAPAIDRQGYAVLASDTALAAAGRDAASGAHVGSPICRTPYATSSFV</sequence>
<dbReference type="Pfam" id="PF08266">
    <property type="entry name" value="Cadherin_2"/>
    <property type="match status" value="1"/>
</dbReference>
<dbReference type="SUPFAM" id="SSF49313">
    <property type="entry name" value="Cadherin-like"/>
    <property type="match status" value="6"/>
</dbReference>
<dbReference type="InterPro" id="IPR002126">
    <property type="entry name" value="Cadherin-like_dom"/>
</dbReference>
<protein>
    <recommendedName>
        <fullName evidence="13">Cadherin domain-containing protein</fullName>
    </recommendedName>
</protein>
<keyword evidence="3" id="KW-0677">Repeat</keyword>
<feature type="domain" description="Cadherin" evidence="13">
    <location>
        <begin position="724"/>
        <end position="834"/>
    </location>
</feature>
<evidence type="ECO:0000313" key="14">
    <source>
        <dbReference type="EMBL" id="PAA47664.1"/>
    </source>
</evidence>
<feature type="compositionally biased region" description="Polar residues" evidence="10">
    <location>
        <begin position="968"/>
        <end position="987"/>
    </location>
</feature>
<dbReference type="SMART" id="SM00112">
    <property type="entry name" value="CA"/>
    <property type="match status" value="7"/>
</dbReference>
<keyword evidence="7 11" id="KW-0472">Membrane</keyword>
<feature type="non-terminal residue" evidence="14">
    <location>
        <position position="1"/>
    </location>
</feature>
<keyword evidence="15" id="KW-1185">Reference proteome</keyword>
<comment type="caution">
    <text evidence="14">The sequence shown here is derived from an EMBL/GenBank/DDBJ whole genome shotgun (WGS) entry which is preliminary data.</text>
</comment>
<keyword evidence="5" id="KW-0130">Cell adhesion</keyword>
<dbReference type="GO" id="GO:0005886">
    <property type="term" value="C:plasma membrane"/>
    <property type="evidence" value="ECO:0007669"/>
    <property type="project" value="UniProtKB-SubCell"/>
</dbReference>
<feature type="domain" description="Cadherin" evidence="13">
    <location>
        <begin position="499"/>
        <end position="606"/>
    </location>
</feature>
<dbReference type="GO" id="GO:0007156">
    <property type="term" value="P:homophilic cell adhesion via plasma membrane adhesion molecules"/>
    <property type="evidence" value="ECO:0007669"/>
    <property type="project" value="InterPro"/>
</dbReference>
<accession>A0A267DG78</accession>
<feature type="transmembrane region" description="Helical" evidence="11">
    <location>
        <begin position="863"/>
        <end position="887"/>
    </location>
</feature>
<evidence type="ECO:0000313" key="15">
    <source>
        <dbReference type="Proteomes" id="UP000215902"/>
    </source>
</evidence>
<dbReference type="Pfam" id="PF00028">
    <property type="entry name" value="Cadherin"/>
    <property type="match status" value="3"/>
</dbReference>
<feature type="region of interest" description="Disordered" evidence="10">
    <location>
        <begin position="960"/>
        <end position="993"/>
    </location>
</feature>
<feature type="domain" description="Cadherin" evidence="13">
    <location>
        <begin position="384"/>
        <end position="498"/>
    </location>
</feature>
<keyword evidence="12" id="KW-0732">Signal</keyword>
<dbReference type="GO" id="GO:0005509">
    <property type="term" value="F:calcium ion binding"/>
    <property type="evidence" value="ECO:0007669"/>
    <property type="project" value="UniProtKB-UniRule"/>
</dbReference>
<dbReference type="PANTHER" id="PTHR24026:SF136">
    <property type="entry name" value="PROTOCADHERIN-23"/>
    <property type="match status" value="1"/>
</dbReference>
<proteinExistence type="predicted"/>
<evidence type="ECO:0000256" key="9">
    <source>
        <dbReference type="PROSITE-ProRule" id="PRU00043"/>
    </source>
</evidence>
<dbReference type="CDD" id="cd11304">
    <property type="entry name" value="Cadherin_repeat"/>
    <property type="match status" value="7"/>
</dbReference>
<evidence type="ECO:0000256" key="1">
    <source>
        <dbReference type="ARBA" id="ARBA00004370"/>
    </source>
</evidence>
<keyword evidence="2 11" id="KW-0812">Transmembrane</keyword>
<reference evidence="14 15" key="1">
    <citation type="submission" date="2017-06" db="EMBL/GenBank/DDBJ databases">
        <title>A platform for efficient transgenesis in Macrostomum lignano, a flatworm model organism for stem cell research.</title>
        <authorList>
            <person name="Berezikov E."/>
        </authorList>
    </citation>
    <scope>NUCLEOTIDE SEQUENCE [LARGE SCALE GENOMIC DNA]</scope>
    <source>
        <strain evidence="14">DV1</strain>
        <tissue evidence="14">Whole organism</tissue>
    </source>
</reference>
<comment type="subcellular location">
    <subcellularLocation>
        <location evidence="1">Membrane</location>
    </subcellularLocation>
</comment>
<dbReference type="Gene3D" id="2.60.40.60">
    <property type="entry name" value="Cadherins"/>
    <property type="match status" value="7"/>
</dbReference>
<dbReference type="PRINTS" id="PR00205">
    <property type="entry name" value="CADHERIN"/>
</dbReference>
<dbReference type="PROSITE" id="PS50268">
    <property type="entry name" value="CADHERIN_2"/>
    <property type="match status" value="6"/>
</dbReference>
<feature type="signal peptide" evidence="12">
    <location>
        <begin position="1"/>
        <end position="47"/>
    </location>
</feature>
<feature type="region of interest" description="Disordered" evidence="10">
    <location>
        <begin position="825"/>
        <end position="853"/>
    </location>
</feature>
<evidence type="ECO:0000256" key="5">
    <source>
        <dbReference type="ARBA" id="ARBA00022889"/>
    </source>
</evidence>
<dbReference type="PROSITE" id="PS00232">
    <property type="entry name" value="CADHERIN_1"/>
    <property type="match status" value="3"/>
</dbReference>
<dbReference type="AlphaFoldDB" id="A0A267DG78"/>
<evidence type="ECO:0000256" key="4">
    <source>
        <dbReference type="ARBA" id="ARBA00022837"/>
    </source>
</evidence>
<evidence type="ECO:0000259" key="13">
    <source>
        <dbReference type="PROSITE" id="PS50268"/>
    </source>
</evidence>
<keyword evidence="4 9" id="KW-0106">Calcium</keyword>
<organism evidence="14 15">
    <name type="scientific">Macrostomum lignano</name>
    <dbReference type="NCBI Taxonomy" id="282301"/>
    <lineage>
        <taxon>Eukaryota</taxon>
        <taxon>Metazoa</taxon>
        <taxon>Spiralia</taxon>
        <taxon>Lophotrochozoa</taxon>
        <taxon>Platyhelminthes</taxon>
        <taxon>Rhabditophora</taxon>
        <taxon>Macrostomorpha</taxon>
        <taxon>Macrostomida</taxon>
        <taxon>Macrostomidae</taxon>
        <taxon>Macrostomum</taxon>
    </lineage>
</organism>
<evidence type="ECO:0000256" key="8">
    <source>
        <dbReference type="ARBA" id="ARBA00023180"/>
    </source>
</evidence>
<keyword evidence="6 11" id="KW-1133">Transmembrane helix</keyword>
<gene>
    <name evidence="14" type="ORF">BOX15_Mlig020121g1</name>
</gene>
<feature type="chain" id="PRO_5012944271" description="Cadherin domain-containing protein" evidence="12">
    <location>
        <begin position="48"/>
        <end position="1109"/>
    </location>
</feature>
<evidence type="ECO:0000256" key="3">
    <source>
        <dbReference type="ARBA" id="ARBA00022737"/>
    </source>
</evidence>
<keyword evidence="8" id="KW-0325">Glycoprotein</keyword>
<evidence type="ECO:0000256" key="11">
    <source>
        <dbReference type="SAM" id="Phobius"/>
    </source>
</evidence>
<dbReference type="InterPro" id="IPR015919">
    <property type="entry name" value="Cadherin-like_sf"/>
</dbReference>
<dbReference type="InterPro" id="IPR020894">
    <property type="entry name" value="Cadherin_CS"/>
</dbReference>
<dbReference type="Proteomes" id="UP000215902">
    <property type="component" value="Unassembled WGS sequence"/>
</dbReference>
<evidence type="ECO:0000256" key="6">
    <source>
        <dbReference type="ARBA" id="ARBA00022989"/>
    </source>
</evidence>
<dbReference type="OrthoDB" id="6252479at2759"/>
<dbReference type="InterPro" id="IPR013164">
    <property type="entry name" value="Cadherin_N"/>
</dbReference>
<feature type="domain" description="Cadherin" evidence="13">
    <location>
        <begin position="270"/>
        <end position="373"/>
    </location>
</feature>
<evidence type="ECO:0000256" key="10">
    <source>
        <dbReference type="SAM" id="MobiDB-lite"/>
    </source>
</evidence>
<evidence type="ECO:0000256" key="12">
    <source>
        <dbReference type="SAM" id="SignalP"/>
    </source>
</evidence>
<feature type="domain" description="Cadherin" evidence="13">
    <location>
        <begin position="155"/>
        <end position="269"/>
    </location>
</feature>